<dbReference type="RefSeq" id="WP_146390662.1">
    <property type="nucleotide sequence ID" value="NZ_SJPK01000003.1"/>
</dbReference>
<dbReference type="EMBL" id="SJPK01000003">
    <property type="protein sequence ID" value="TWT73086.1"/>
    <property type="molecule type" value="Genomic_DNA"/>
</dbReference>
<gene>
    <name evidence="1" type="ORF">CA85_15520</name>
</gene>
<name>A0A5C5YBL2_9BACT</name>
<accession>A0A5C5YBL2</accession>
<protein>
    <submittedName>
        <fullName evidence="1">Uncharacterized protein</fullName>
    </submittedName>
</protein>
<organism evidence="1 2">
    <name type="scientific">Allorhodopirellula solitaria</name>
    <dbReference type="NCBI Taxonomy" id="2527987"/>
    <lineage>
        <taxon>Bacteria</taxon>
        <taxon>Pseudomonadati</taxon>
        <taxon>Planctomycetota</taxon>
        <taxon>Planctomycetia</taxon>
        <taxon>Pirellulales</taxon>
        <taxon>Pirellulaceae</taxon>
        <taxon>Allorhodopirellula</taxon>
    </lineage>
</organism>
<dbReference type="OrthoDB" id="273910at2"/>
<sequence>MIALAFTMLSAMLLHPAQESLAELQYNEETQRVEVALRLSLADEQQFLTSASKSPIEDLIASPAELEKAALGVLRTRLRFGTRDEVTATKAASESAKAYHWVGRESEGGHVWWYFAYAGTPKQITHLRCTLFKAPGHARHPSRSATAHDHLHAMPVSTFLVMQPNQAGEPNSFTTTREKPVHRIEW</sequence>
<dbReference type="InterPro" id="IPR046525">
    <property type="entry name" value="DUF6702"/>
</dbReference>
<dbReference type="Pfam" id="PF20420">
    <property type="entry name" value="DUF6702"/>
    <property type="match status" value="1"/>
</dbReference>
<reference evidence="1 2" key="1">
    <citation type="submission" date="2019-02" db="EMBL/GenBank/DDBJ databases">
        <title>Deep-cultivation of Planctomycetes and their phenomic and genomic characterization uncovers novel biology.</title>
        <authorList>
            <person name="Wiegand S."/>
            <person name="Jogler M."/>
            <person name="Boedeker C."/>
            <person name="Pinto D."/>
            <person name="Vollmers J."/>
            <person name="Rivas-Marin E."/>
            <person name="Kohn T."/>
            <person name="Peeters S.H."/>
            <person name="Heuer A."/>
            <person name="Rast P."/>
            <person name="Oberbeckmann S."/>
            <person name="Bunk B."/>
            <person name="Jeske O."/>
            <person name="Meyerdierks A."/>
            <person name="Storesund J.E."/>
            <person name="Kallscheuer N."/>
            <person name="Luecker S."/>
            <person name="Lage O.M."/>
            <person name="Pohl T."/>
            <person name="Merkel B.J."/>
            <person name="Hornburger P."/>
            <person name="Mueller R.-W."/>
            <person name="Bruemmer F."/>
            <person name="Labrenz M."/>
            <person name="Spormann A.M."/>
            <person name="Op Den Camp H."/>
            <person name="Overmann J."/>
            <person name="Amann R."/>
            <person name="Jetten M.S.M."/>
            <person name="Mascher T."/>
            <person name="Medema M.H."/>
            <person name="Devos D.P."/>
            <person name="Kaster A.-K."/>
            <person name="Ovreas L."/>
            <person name="Rohde M."/>
            <person name="Galperin M.Y."/>
            <person name="Jogler C."/>
        </authorList>
    </citation>
    <scope>NUCLEOTIDE SEQUENCE [LARGE SCALE GENOMIC DNA]</scope>
    <source>
        <strain evidence="1 2">CA85</strain>
    </source>
</reference>
<dbReference type="Proteomes" id="UP000318053">
    <property type="component" value="Unassembled WGS sequence"/>
</dbReference>
<evidence type="ECO:0000313" key="1">
    <source>
        <dbReference type="EMBL" id="TWT73086.1"/>
    </source>
</evidence>
<keyword evidence="2" id="KW-1185">Reference proteome</keyword>
<proteinExistence type="predicted"/>
<evidence type="ECO:0000313" key="2">
    <source>
        <dbReference type="Proteomes" id="UP000318053"/>
    </source>
</evidence>
<comment type="caution">
    <text evidence="1">The sequence shown here is derived from an EMBL/GenBank/DDBJ whole genome shotgun (WGS) entry which is preliminary data.</text>
</comment>
<dbReference type="AlphaFoldDB" id="A0A5C5YBL2"/>